<keyword evidence="5" id="KW-0347">Helicase</keyword>
<dbReference type="OrthoDB" id="2020972at2759"/>
<dbReference type="Pfam" id="PF00176">
    <property type="entry name" value="SNF2-rel_dom"/>
    <property type="match status" value="1"/>
</dbReference>
<dbReference type="EMBL" id="KZ679009">
    <property type="protein sequence ID" value="PSS22500.1"/>
    <property type="molecule type" value="Genomic_DNA"/>
</dbReference>
<evidence type="ECO:0000256" key="8">
    <source>
        <dbReference type="ARBA" id="ARBA00023242"/>
    </source>
</evidence>
<dbReference type="Pfam" id="PF24580">
    <property type="entry name" value="DUF7607"/>
    <property type="match status" value="1"/>
</dbReference>
<evidence type="ECO:0000256" key="5">
    <source>
        <dbReference type="ARBA" id="ARBA00022806"/>
    </source>
</evidence>
<evidence type="ECO:0000256" key="7">
    <source>
        <dbReference type="ARBA" id="ARBA00023125"/>
    </source>
</evidence>
<comment type="similarity">
    <text evidence="2">Belongs to the SNF2/RAD54 helicase family.</text>
</comment>
<dbReference type="Gene3D" id="1.10.150.50">
    <property type="entry name" value="Transcription Factor, Ets-1"/>
    <property type="match status" value="1"/>
</dbReference>
<keyword evidence="7" id="KW-0238">DNA-binding</keyword>
<evidence type="ECO:0000313" key="13">
    <source>
        <dbReference type="Proteomes" id="UP000241818"/>
    </source>
</evidence>
<dbReference type="CDD" id="cd18007">
    <property type="entry name" value="DEXHc_ATRX-like"/>
    <property type="match status" value="1"/>
</dbReference>
<evidence type="ECO:0000256" key="6">
    <source>
        <dbReference type="ARBA" id="ARBA00022840"/>
    </source>
</evidence>
<evidence type="ECO:0000313" key="12">
    <source>
        <dbReference type="EMBL" id="PSS22500.1"/>
    </source>
</evidence>
<dbReference type="SUPFAM" id="SSF52540">
    <property type="entry name" value="P-loop containing nucleoside triphosphate hydrolases"/>
    <property type="match status" value="2"/>
</dbReference>
<proteinExistence type="inferred from homology"/>
<dbReference type="PROSITE" id="PS51194">
    <property type="entry name" value="HELICASE_CTER"/>
    <property type="match status" value="1"/>
</dbReference>
<keyword evidence="4" id="KW-0378">Hydrolase</keyword>
<feature type="compositionally biased region" description="Acidic residues" evidence="9">
    <location>
        <begin position="638"/>
        <end position="650"/>
    </location>
</feature>
<evidence type="ECO:0000256" key="2">
    <source>
        <dbReference type="ARBA" id="ARBA00007025"/>
    </source>
</evidence>
<dbReference type="Pfam" id="PF00271">
    <property type="entry name" value="Helicase_C"/>
    <property type="match status" value="1"/>
</dbReference>
<feature type="compositionally biased region" description="Basic and acidic residues" evidence="9">
    <location>
        <begin position="940"/>
        <end position="952"/>
    </location>
</feature>
<feature type="region of interest" description="Disordered" evidence="9">
    <location>
        <begin position="135"/>
        <end position="186"/>
    </location>
</feature>
<dbReference type="PROSITE" id="PS51192">
    <property type="entry name" value="HELICASE_ATP_BIND_1"/>
    <property type="match status" value="1"/>
</dbReference>
<dbReference type="SMART" id="SM00487">
    <property type="entry name" value="DEXDc"/>
    <property type="match status" value="1"/>
</dbReference>
<evidence type="ECO:0000256" key="9">
    <source>
        <dbReference type="SAM" id="MobiDB-lite"/>
    </source>
</evidence>
<dbReference type="Gene3D" id="3.40.50.300">
    <property type="entry name" value="P-loop containing nucleotide triphosphate hydrolases"/>
    <property type="match status" value="1"/>
</dbReference>
<dbReference type="InParanoid" id="A0A2T3B6X0"/>
<dbReference type="GO" id="GO:0005524">
    <property type="term" value="F:ATP binding"/>
    <property type="evidence" value="ECO:0007669"/>
    <property type="project" value="UniProtKB-KW"/>
</dbReference>
<dbReference type="InterPro" id="IPR038718">
    <property type="entry name" value="SNF2-like_sf"/>
</dbReference>
<name>A0A2T3B6X0_AMORE</name>
<dbReference type="Proteomes" id="UP000241818">
    <property type="component" value="Unassembled WGS sequence"/>
</dbReference>
<keyword evidence="6" id="KW-0067">ATP-binding</keyword>
<protein>
    <recommendedName>
        <fullName evidence="14">Helicase ATP-binding domain-containing protein</fullName>
    </recommendedName>
</protein>
<dbReference type="InterPro" id="IPR049730">
    <property type="entry name" value="SNF2/RAD54-like_C"/>
</dbReference>
<sequence>MEVEDPWDWSIDRVVQELCTPNRSWHPPTSTSTPDLTKLASVLREQEVNGSVFLLDIDDDVLRKDFDIKTLGQKAFVRRAIEELRSKSAHYQAYVQEHFSRSFTSTLRRPSVAGLESPASFQNYLTAADYSGGALEDSPGIPTPVDTRTASGEFVVSDASGSKRRKLDHANADDNFAPLIPDSSSPQIIESDHEIVQTENVAQHIPPTPRSESAPSPIPENNGKKPKRIAPTLISSQIDPSRDREIPSDADNVRPKSNLSVSQAKGYLGKVKIPVDDIFYKGTEVGQELPASEDPTEFSEVARQISSGRRLYIHHVMKNFLRSERQVFERDGKSFIAILPYPTKLAERFHKPSFTLFYTKEDGKACSRREELQSWPEVDPDAPPQKLLADGDDNRVTFNSGVLHELGSYGETFDPDSLAKYRHVQGGDEVLPIYGESDEENEYDLDTWAEIEGERGTLVKPLKPLKKPHLSIEEVNKAIDEGIAELVVKWKKEKLPKNQAKALRLWTKFRKNREARRERIRVIQKRLYHITDDRIPKLRKEIVGEIWTSQRQVRRQTRIMEQTIFDRESSIWEISIIESKVAPERPPQKLSKSTKPRARAEEDGEGELIESDLETSSPGEDEFDDFIVDDTSSSGEPVEMDFADSEDDDSATSSDASLDNLTKTSFAVRTKPSKNSIKGRASNDDVDYMSDGSNEESGPVKPVATNPRTPGHPSTPNHTKKSTPPGFSHASLNSASEPIDLTMLSDDSPLRPVTKMEMPKKKKPLIKLTNHNSPLSSSPIVISDEELPLPDMDNLPPYDDPDAIAKFSHEAWASVSDRERLLISVLKEMNDAARTAIFSFISNVSETELWDHMSGVIGALLKAKSSLKGVDDNTFETLINFIKLFNTYVDCKYHARKKPSERRLLKLQSARNEWFPAFYLLCRKLESYFRSSLMDGQEDDGNKQLEDKRERAVNTITDDGYQGDAGSQRKKRKRKIYEDKEARDMREQDRLRLDAQEQRRKKLQSKLTSIGHIDGQHQIIINDGKFEHQGFVYVNEQIAPRIKPHQIDGVRFMWNQIVTDEKAMQGCLLAHTMGLGKTMQVITLLVAIAEASASPDESVYSQVPPSLRVSRTLVLCPAGLIDNWMDELLTWSPKDLLGHFRKVDTTVKTPERLQVISDWYHDGGVLILGYEMFRSLYENKTTAKRRAPLNEEDHKTVKDQLLNGPNIIVADEAHKMKNANSAIAQSTAQFRSKSRIALTGSPLANNVAEYHTMIDWVAPNYLGPALEFRVKYVEPIQDGLWHDSTASDRRRSLKMLGVLKEDLAPKVHRADMSVLRNDLPPKKEFVITVPLTDLQRKVYSLYVQSMVSGQTKEVSQTTVWHWLAILSLLCNHPECFNRKLNERKEEARKERGVLSGSISRTGTDQATDQSTDQAEIIAAELNAPVWKVGVSQELINAVTEVFKQEASDLKAINLSNKVKILCQILDASKEAGDKVLVFSQSLHTLDFLEHLCITQGRKYARLDGSTTISKRQESTKAFNVSNTELYLISTAAGGLGLNIFGANRVVIFDFKFNPIMEEQAVGRAYRIGQKKPVFVYRFVAGGTFEDSIHNKAVFKMQLASRVVDKKSPVAWASKRVREFLFEPKFVEQKDLSEFVGMDPLVLDKVLASQTGSSTIRAIVQTDTFEQDDQDKLTAEEEVEVKRMLSDEKLKRSNPRAFQELIQKRNALQL</sequence>
<evidence type="ECO:0000256" key="3">
    <source>
        <dbReference type="ARBA" id="ARBA00022741"/>
    </source>
</evidence>
<dbReference type="STRING" id="857342.A0A2T3B6X0"/>
<dbReference type="InterPro" id="IPR000330">
    <property type="entry name" value="SNF2_N"/>
</dbReference>
<dbReference type="InterPro" id="IPR013761">
    <property type="entry name" value="SAM/pointed_sf"/>
</dbReference>
<feature type="non-terminal residue" evidence="12">
    <location>
        <position position="1709"/>
    </location>
</feature>
<evidence type="ECO:0000256" key="4">
    <source>
        <dbReference type="ARBA" id="ARBA00022801"/>
    </source>
</evidence>
<evidence type="ECO:0008006" key="14">
    <source>
        <dbReference type="Google" id="ProtNLM"/>
    </source>
</evidence>
<feature type="domain" description="Helicase C-terminal" evidence="11">
    <location>
        <begin position="1460"/>
        <end position="1632"/>
    </location>
</feature>
<evidence type="ECO:0000256" key="1">
    <source>
        <dbReference type="ARBA" id="ARBA00004123"/>
    </source>
</evidence>
<evidence type="ECO:0000259" key="10">
    <source>
        <dbReference type="PROSITE" id="PS51192"/>
    </source>
</evidence>
<accession>A0A2T3B6X0</accession>
<feature type="compositionally biased region" description="Acidic residues" evidence="9">
    <location>
        <begin position="602"/>
        <end position="628"/>
    </location>
</feature>
<feature type="region of interest" description="Disordered" evidence="9">
    <location>
        <begin position="201"/>
        <end position="258"/>
    </location>
</feature>
<organism evidence="12 13">
    <name type="scientific">Amorphotheca resinae ATCC 22711</name>
    <dbReference type="NCBI Taxonomy" id="857342"/>
    <lineage>
        <taxon>Eukaryota</taxon>
        <taxon>Fungi</taxon>
        <taxon>Dikarya</taxon>
        <taxon>Ascomycota</taxon>
        <taxon>Pezizomycotina</taxon>
        <taxon>Leotiomycetes</taxon>
        <taxon>Helotiales</taxon>
        <taxon>Amorphothecaceae</taxon>
        <taxon>Amorphotheca</taxon>
    </lineage>
</organism>
<feature type="region of interest" description="Disordered" evidence="9">
    <location>
        <begin position="583"/>
        <end position="657"/>
    </location>
</feature>
<dbReference type="GO" id="GO:0003677">
    <property type="term" value="F:DNA binding"/>
    <property type="evidence" value="ECO:0007669"/>
    <property type="project" value="UniProtKB-KW"/>
</dbReference>
<dbReference type="CDD" id="cd18793">
    <property type="entry name" value="SF2_C_SNF"/>
    <property type="match status" value="1"/>
</dbReference>
<dbReference type="SMART" id="SM00490">
    <property type="entry name" value="HELICc"/>
    <property type="match status" value="1"/>
</dbReference>
<comment type="subcellular location">
    <subcellularLocation>
        <location evidence="1">Nucleus</location>
    </subcellularLocation>
</comment>
<dbReference type="Gene3D" id="3.40.50.10810">
    <property type="entry name" value="Tandem AAA-ATPase domain"/>
    <property type="match status" value="1"/>
</dbReference>
<feature type="region of interest" description="Disordered" evidence="9">
    <location>
        <begin position="935"/>
        <end position="990"/>
    </location>
</feature>
<dbReference type="GO" id="GO:0016887">
    <property type="term" value="F:ATP hydrolysis activity"/>
    <property type="evidence" value="ECO:0007669"/>
    <property type="project" value="InterPro"/>
</dbReference>
<dbReference type="InterPro" id="IPR027417">
    <property type="entry name" value="P-loop_NTPase"/>
</dbReference>
<gene>
    <name evidence="12" type="ORF">M430DRAFT_84790</name>
</gene>
<feature type="compositionally biased region" description="Basic and acidic residues" evidence="9">
    <location>
        <begin position="240"/>
        <end position="254"/>
    </location>
</feature>
<keyword evidence="3" id="KW-0547">Nucleotide-binding</keyword>
<keyword evidence="13" id="KW-1185">Reference proteome</keyword>
<dbReference type="GO" id="GO:0005634">
    <property type="term" value="C:nucleus"/>
    <property type="evidence" value="ECO:0007669"/>
    <property type="project" value="UniProtKB-SubCell"/>
</dbReference>
<dbReference type="GO" id="GO:0004386">
    <property type="term" value="F:helicase activity"/>
    <property type="evidence" value="ECO:0007669"/>
    <property type="project" value="UniProtKB-KW"/>
</dbReference>
<dbReference type="PANTHER" id="PTHR45797:SF1">
    <property type="entry name" value="HELICASE ARIP4"/>
    <property type="match status" value="1"/>
</dbReference>
<reference evidence="12 13" key="1">
    <citation type="journal article" date="2018" name="New Phytol.">
        <title>Comparative genomics and transcriptomics depict ericoid mycorrhizal fungi as versatile saprotrophs and plant mutualists.</title>
        <authorList>
            <person name="Martino E."/>
            <person name="Morin E."/>
            <person name="Grelet G.A."/>
            <person name="Kuo A."/>
            <person name="Kohler A."/>
            <person name="Daghino S."/>
            <person name="Barry K.W."/>
            <person name="Cichocki N."/>
            <person name="Clum A."/>
            <person name="Dockter R.B."/>
            <person name="Hainaut M."/>
            <person name="Kuo R.C."/>
            <person name="LaButti K."/>
            <person name="Lindahl B.D."/>
            <person name="Lindquist E.A."/>
            <person name="Lipzen A."/>
            <person name="Khouja H.R."/>
            <person name="Magnuson J."/>
            <person name="Murat C."/>
            <person name="Ohm R.A."/>
            <person name="Singer S.W."/>
            <person name="Spatafora J.W."/>
            <person name="Wang M."/>
            <person name="Veneault-Fourrey C."/>
            <person name="Henrissat B."/>
            <person name="Grigoriev I.V."/>
            <person name="Martin F.M."/>
            <person name="Perotto S."/>
        </authorList>
    </citation>
    <scope>NUCLEOTIDE SEQUENCE [LARGE SCALE GENOMIC DNA]</scope>
    <source>
        <strain evidence="12 13">ATCC 22711</strain>
    </source>
</reference>
<dbReference type="RefSeq" id="XP_024722655.1">
    <property type="nucleotide sequence ID" value="XM_024869624.1"/>
</dbReference>
<dbReference type="InterPro" id="IPR056026">
    <property type="entry name" value="DUF7607"/>
</dbReference>
<feature type="compositionally biased region" description="Basic and acidic residues" evidence="9">
    <location>
        <begin position="976"/>
        <end position="990"/>
    </location>
</feature>
<keyword evidence="8" id="KW-0539">Nucleus</keyword>
<evidence type="ECO:0000259" key="11">
    <source>
        <dbReference type="PROSITE" id="PS51194"/>
    </source>
</evidence>
<dbReference type="InterPro" id="IPR044574">
    <property type="entry name" value="ARIP4-like"/>
</dbReference>
<dbReference type="InterPro" id="IPR001650">
    <property type="entry name" value="Helicase_C-like"/>
</dbReference>
<feature type="region of interest" description="Disordered" evidence="9">
    <location>
        <begin position="670"/>
        <end position="752"/>
    </location>
</feature>
<dbReference type="GeneID" id="36577705"/>
<dbReference type="PANTHER" id="PTHR45797">
    <property type="entry name" value="RAD54-LIKE"/>
    <property type="match status" value="1"/>
</dbReference>
<dbReference type="InterPro" id="IPR014001">
    <property type="entry name" value="Helicase_ATP-bd"/>
</dbReference>
<feature type="compositionally biased region" description="Polar residues" evidence="9">
    <location>
        <begin position="706"/>
        <end position="717"/>
    </location>
</feature>
<feature type="domain" description="Helicase ATP-binding" evidence="10">
    <location>
        <begin position="1058"/>
        <end position="1260"/>
    </location>
</feature>